<protein>
    <submittedName>
        <fullName evidence="2">Uncharacterized protein</fullName>
    </submittedName>
</protein>
<reference evidence="2 3" key="1">
    <citation type="journal article" date="2019" name="Nat. Ecol. Evol.">
        <title>Megaphylogeny resolves global patterns of mushroom evolution.</title>
        <authorList>
            <person name="Varga T."/>
            <person name="Krizsan K."/>
            <person name="Foldi C."/>
            <person name="Dima B."/>
            <person name="Sanchez-Garcia M."/>
            <person name="Sanchez-Ramirez S."/>
            <person name="Szollosi G.J."/>
            <person name="Szarkandi J.G."/>
            <person name="Papp V."/>
            <person name="Albert L."/>
            <person name="Andreopoulos W."/>
            <person name="Angelini C."/>
            <person name="Antonin V."/>
            <person name="Barry K.W."/>
            <person name="Bougher N.L."/>
            <person name="Buchanan P."/>
            <person name="Buyck B."/>
            <person name="Bense V."/>
            <person name="Catcheside P."/>
            <person name="Chovatia M."/>
            <person name="Cooper J."/>
            <person name="Damon W."/>
            <person name="Desjardin D."/>
            <person name="Finy P."/>
            <person name="Geml J."/>
            <person name="Haridas S."/>
            <person name="Hughes K."/>
            <person name="Justo A."/>
            <person name="Karasinski D."/>
            <person name="Kautmanova I."/>
            <person name="Kiss B."/>
            <person name="Kocsube S."/>
            <person name="Kotiranta H."/>
            <person name="LaButti K.M."/>
            <person name="Lechner B.E."/>
            <person name="Liimatainen K."/>
            <person name="Lipzen A."/>
            <person name="Lukacs Z."/>
            <person name="Mihaltcheva S."/>
            <person name="Morgado L.N."/>
            <person name="Niskanen T."/>
            <person name="Noordeloos M.E."/>
            <person name="Ohm R.A."/>
            <person name="Ortiz-Santana B."/>
            <person name="Ovrebo C."/>
            <person name="Racz N."/>
            <person name="Riley R."/>
            <person name="Savchenko A."/>
            <person name="Shiryaev A."/>
            <person name="Soop K."/>
            <person name="Spirin V."/>
            <person name="Szebenyi C."/>
            <person name="Tomsovsky M."/>
            <person name="Tulloss R.E."/>
            <person name="Uehling J."/>
            <person name="Grigoriev I.V."/>
            <person name="Vagvolgyi C."/>
            <person name="Papp T."/>
            <person name="Martin F.M."/>
            <person name="Miettinen O."/>
            <person name="Hibbett D.S."/>
            <person name="Nagy L.G."/>
        </authorList>
    </citation>
    <scope>NUCLEOTIDE SEQUENCE [LARGE SCALE GENOMIC DNA]</scope>
    <source>
        <strain evidence="2 3">CBS 962.96</strain>
    </source>
</reference>
<evidence type="ECO:0000313" key="2">
    <source>
        <dbReference type="EMBL" id="THU90819.1"/>
    </source>
</evidence>
<evidence type="ECO:0000313" key="3">
    <source>
        <dbReference type="Proteomes" id="UP000297245"/>
    </source>
</evidence>
<feature type="compositionally biased region" description="Low complexity" evidence="1">
    <location>
        <begin position="31"/>
        <end position="43"/>
    </location>
</feature>
<evidence type="ECO:0000256" key="1">
    <source>
        <dbReference type="SAM" id="MobiDB-lite"/>
    </source>
</evidence>
<sequence length="161" mass="17847">MKMIKIMRKTITMGSSNNSGRRDTEQDEQEISNNENSNSPPQDFHVINGKYTEQDNRNIEHSIEQCESYYEGGNTVNNNVEGNFKAVCVGGALAGGGFYLGQTTAQVEGSNYSYNRSQPALPGSKALVIYFPEFSVDQLPSLVLTVVILSKFAIEIFCFVR</sequence>
<feature type="region of interest" description="Disordered" evidence="1">
    <location>
        <begin position="9"/>
        <end position="43"/>
    </location>
</feature>
<proteinExistence type="predicted"/>
<gene>
    <name evidence="2" type="ORF">K435DRAFT_910315</name>
</gene>
<keyword evidence="3" id="KW-1185">Reference proteome</keyword>
<organism evidence="2 3">
    <name type="scientific">Dendrothele bispora (strain CBS 962.96)</name>
    <dbReference type="NCBI Taxonomy" id="1314807"/>
    <lineage>
        <taxon>Eukaryota</taxon>
        <taxon>Fungi</taxon>
        <taxon>Dikarya</taxon>
        <taxon>Basidiomycota</taxon>
        <taxon>Agaricomycotina</taxon>
        <taxon>Agaricomycetes</taxon>
        <taxon>Agaricomycetidae</taxon>
        <taxon>Agaricales</taxon>
        <taxon>Agaricales incertae sedis</taxon>
        <taxon>Dendrothele</taxon>
    </lineage>
</organism>
<accession>A0A4S8LNB6</accession>
<dbReference type="AlphaFoldDB" id="A0A4S8LNB6"/>
<dbReference type="EMBL" id="ML179324">
    <property type="protein sequence ID" value="THU90819.1"/>
    <property type="molecule type" value="Genomic_DNA"/>
</dbReference>
<dbReference type="Proteomes" id="UP000297245">
    <property type="component" value="Unassembled WGS sequence"/>
</dbReference>
<name>A0A4S8LNB6_DENBC</name>